<feature type="coiled-coil region" evidence="1">
    <location>
        <begin position="20"/>
        <end position="54"/>
    </location>
</feature>
<sequence>MVMRPTSTEDSSSAAVPPILQDLATRMKAHEGRREELACQVSREQRNIEELRQIISSRREPIESPLSLEVVPLDLQPSSPHGVDIEPPVPSPWVVDFEPTMPSPRGVDLEPCVDGGESIVGTTSINPNSMVEEVASSTQLLQLKDYVCKGRLEENDNNLIEGFIEECGSSGTTVSESSELRSIAAGSGHHGRRRPPPSPPPPPVSLSLSCLSGSLPPSLSHFRLSPSEALSPAPASTASSNLHRRTVASSSVGGGQGQNDLDFEKWKGERLLEACGCMIKYNISVFDTCDLKHLTVAFSPKL</sequence>
<feature type="region of interest" description="Disordered" evidence="2">
    <location>
        <begin position="1"/>
        <end position="20"/>
    </location>
</feature>
<keyword evidence="4" id="KW-1185">Reference proteome</keyword>
<evidence type="ECO:0000313" key="4">
    <source>
        <dbReference type="Proteomes" id="UP000652761"/>
    </source>
</evidence>
<name>A0A843TWL2_COLES</name>
<reference evidence="3" key="1">
    <citation type="submission" date="2017-07" db="EMBL/GenBank/DDBJ databases">
        <title>Taro Niue Genome Assembly and Annotation.</title>
        <authorList>
            <person name="Atibalentja N."/>
            <person name="Keating K."/>
            <person name="Fields C.J."/>
        </authorList>
    </citation>
    <scope>NUCLEOTIDE SEQUENCE</scope>
    <source>
        <strain evidence="3">Niue_2</strain>
        <tissue evidence="3">Leaf</tissue>
    </source>
</reference>
<evidence type="ECO:0000256" key="2">
    <source>
        <dbReference type="SAM" id="MobiDB-lite"/>
    </source>
</evidence>
<dbReference type="Proteomes" id="UP000652761">
    <property type="component" value="Unassembled WGS sequence"/>
</dbReference>
<feature type="compositionally biased region" description="Low complexity" evidence="2">
    <location>
        <begin position="225"/>
        <end position="241"/>
    </location>
</feature>
<evidence type="ECO:0000256" key="1">
    <source>
        <dbReference type="SAM" id="Coils"/>
    </source>
</evidence>
<gene>
    <name evidence="3" type="ORF">Taro_008045</name>
</gene>
<feature type="region of interest" description="Disordered" evidence="2">
    <location>
        <begin position="184"/>
        <end position="207"/>
    </location>
</feature>
<feature type="compositionally biased region" description="Polar residues" evidence="2">
    <location>
        <begin position="1"/>
        <end position="14"/>
    </location>
</feature>
<keyword evidence="1" id="KW-0175">Coiled coil</keyword>
<organism evidence="3 4">
    <name type="scientific">Colocasia esculenta</name>
    <name type="common">Wild taro</name>
    <name type="synonym">Arum esculentum</name>
    <dbReference type="NCBI Taxonomy" id="4460"/>
    <lineage>
        <taxon>Eukaryota</taxon>
        <taxon>Viridiplantae</taxon>
        <taxon>Streptophyta</taxon>
        <taxon>Embryophyta</taxon>
        <taxon>Tracheophyta</taxon>
        <taxon>Spermatophyta</taxon>
        <taxon>Magnoliopsida</taxon>
        <taxon>Liliopsida</taxon>
        <taxon>Araceae</taxon>
        <taxon>Aroideae</taxon>
        <taxon>Colocasieae</taxon>
        <taxon>Colocasia</taxon>
    </lineage>
</organism>
<proteinExistence type="predicted"/>
<dbReference type="EMBL" id="NMUH01000261">
    <property type="protein sequence ID" value="MQL75671.1"/>
    <property type="molecule type" value="Genomic_DNA"/>
</dbReference>
<comment type="caution">
    <text evidence="3">The sequence shown here is derived from an EMBL/GenBank/DDBJ whole genome shotgun (WGS) entry which is preliminary data.</text>
</comment>
<evidence type="ECO:0000313" key="3">
    <source>
        <dbReference type="EMBL" id="MQL75671.1"/>
    </source>
</evidence>
<accession>A0A843TWL2</accession>
<protein>
    <submittedName>
        <fullName evidence="3">Uncharacterized protein</fullName>
    </submittedName>
</protein>
<feature type="region of interest" description="Disordered" evidence="2">
    <location>
        <begin position="225"/>
        <end position="260"/>
    </location>
</feature>
<dbReference type="AlphaFoldDB" id="A0A843TWL2"/>